<evidence type="ECO:0000259" key="10">
    <source>
        <dbReference type="Pfam" id="PF01431"/>
    </source>
</evidence>
<accession>A0A9J7I2J2</accession>
<feature type="domain" description="Peptidase M13 C-terminal" evidence="10">
    <location>
        <begin position="484"/>
        <end position="646"/>
    </location>
</feature>
<evidence type="ECO:0000256" key="1">
    <source>
        <dbReference type="ARBA" id="ARBA00001947"/>
    </source>
</evidence>
<dbReference type="PANTHER" id="PTHR11733:SF241">
    <property type="entry name" value="GH26575P-RELATED"/>
    <property type="match status" value="1"/>
</dbReference>
<dbReference type="Proteomes" id="UP001652621">
    <property type="component" value="Unplaced"/>
</dbReference>
<keyword evidence="6" id="KW-0378">Hydrolase</keyword>
<comment type="cofactor">
    <cofactor evidence="1">
        <name>Zn(2+)</name>
        <dbReference type="ChEBI" id="CHEBI:29105"/>
    </cofactor>
</comment>
<evidence type="ECO:0000313" key="13">
    <source>
        <dbReference type="RefSeq" id="XP_005183345.2"/>
    </source>
</evidence>
<dbReference type="Pfam" id="PF05649">
    <property type="entry name" value="Peptidase_M13_N"/>
    <property type="match status" value="1"/>
</dbReference>
<comment type="subcellular location">
    <subcellularLocation>
        <location evidence="2">Cell membrane</location>
        <topology evidence="2">Single-pass type II membrane protein</topology>
    </subcellularLocation>
</comment>
<dbReference type="VEuPathDB" id="VectorBase:MDOA008707"/>
<evidence type="ECO:0000256" key="3">
    <source>
        <dbReference type="ARBA" id="ARBA00007357"/>
    </source>
</evidence>
<protein>
    <submittedName>
        <fullName evidence="13">Endothelin-converting enzyme 2</fullName>
    </submittedName>
</protein>
<keyword evidence="9" id="KW-0732">Signal</keyword>
<name>A0A9J7I2J2_MUSDO</name>
<reference evidence="13" key="1">
    <citation type="submission" date="2025-08" db="UniProtKB">
        <authorList>
            <consortium name="RefSeq"/>
        </authorList>
    </citation>
    <scope>IDENTIFICATION</scope>
    <source>
        <strain evidence="13">Aabys</strain>
        <tissue evidence="13">Whole body</tissue>
    </source>
</reference>
<dbReference type="OrthoDB" id="7859418at2759"/>
<keyword evidence="12" id="KW-1185">Reference proteome</keyword>
<dbReference type="Gene3D" id="1.10.1380.10">
    <property type="entry name" value="Neutral endopeptidase , domain2"/>
    <property type="match status" value="1"/>
</dbReference>
<keyword evidence="5" id="KW-0479">Metal-binding</keyword>
<evidence type="ECO:0000256" key="4">
    <source>
        <dbReference type="ARBA" id="ARBA00022670"/>
    </source>
</evidence>
<evidence type="ECO:0000313" key="12">
    <source>
        <dbReference type="Proteomes" id="UP001652621"/>
    </source>
</evidence>
<keyword evidence="8" id="KW-0482">Metalloprotease</keyword>
<dbReference type="SUPFAM" id="SSF55486">
    <property type="entry name" value="Metalloproteases ('zincins'), catalytic domain"/>
    <property type="match status" value="1"/>
</dbReference>
<evidence type="ECO:0000256" key="6">
    <source>
        <dbReference type="ARBA" id="ARBA00022801"/>
    </source>
</evidence>
<organism evidence="12 13">
    <name type="scientific">Musca domestica</name>
    <name type="common">House fly</name>
    <dbReference type="NCBI Taxonomy" id="7370"/>
    <lineage>
        <taxon>Eukaryota</taxon>
        <taxon>Metazoa</taxon>
        <taxon>Ecdysozoa</taxon>
        <taxon>Arthropoda</taxon>
        <taxon>Hexapoda</taxon>
        <taxon>Insecta</taxon>
        <taxon>Pterygota</taxon>
        <taxon>Neoptera</taxon>
        <taxon>Endopterygota</taxon>
        <taxon>Diptera</taxon>
        <taxon>Brachycera</taxon>
        <taxon>Muscomorpha</taxon>
        <taxon>Muscoidea</taxon>
        <taxon>Muscidae</taxon>
        <taxon>Musca</taxon>
    </lineage>
</organism>
<dbReference type="Gene3D" id="3.40.390.10">
    <property type="entry name" value="Collagenase (Catalytic Domain)"/>
    <property type="match status" value="1"/>
</dbReference>
<gene>
    <name evidence="13" type="primary">LOC101900551</name>
</gene>
<dbReference type="PROSITE" id="PS51885">
    <property type="entry name" value="NEPRILYSIN"/>
    <property type="match status" value="1"/>
</dbReference>
<evidence type="ECO:0000256" key="9">
    <source>
        <dbReference type="SAM" id="SignalP"/>
    </source>
</evidence>
<feature type="chain" id="PRO_5045551111" evidence="9">
    <location>
        <begin position="23"/>
        <end position="659"/>
    </location>
</feature>
<dbReference type="GeneID" id="101900551"/>
<keyword evidence="4" id="KW-0645">Protease</keyword>
<evidence type="ECO:0000256" key="2">
    <source>
        <dbReference type="ARBA" id="ARBA00004401"/>
    </source>
</evidence>
<dbReference type="InterPro" id="IPR000718">
    <property type="entry name" value="Peptidase_M13"/>
</dbReference>
<sequence length="659" mass="77451">MKKIKIPIIAILLWFIVVIGFAQTNSSHPPPSGRSSRSDDYHQFDLRDDVQERLYLLSMDRNISPCDDFYGYACGNWNPEGGRTYQETLTRLDFEINMEMKQILQNVTQISQRKFAQEVSNYYKSCLSTEAPATVDYLKWLETHEHDLQWPISISQGSQGYYPSQQYDWIRMLAILRKYGLNDVIIHESAVPKDTNPNILILELGSPQDLGNHKMNTLRYDVITGTIRFLMPEREYHTLWSDVQDLDNKLLVLKTKYESDEQILFATISGLSDQPWLLQYISVLLDNDNLDPTMEVVVTNIAYLRAVVDFLQTYEARFVCEYLQMKFLSYLNYKQFKNEYRDCVASTRLLFPLPTQWLFDQNHPELETEIDVVSRMFTKLKQTFLRVLNRNVYNLDQSMMKFFRAKLRTLQLRVGYLSSHSLEELYRSLSLNPEDYYGNRLRIYNFNFQATHHHLNQRLRRNALEFLPLEQYDTANSLLPYILPRQRAVLVPLAILQHPFYRPELPSAYIYSSIGYLMGRQIMYEFTIADIDVSAYGQVFSYVLDMLVENWDFRVDYEHIAQNHRGETEEVDSAINGLRLAYQAFREDQYDANLLKSFFLNFAQMYCGTVDASYHRPSQSTMNRKIVNFAVNHIGDFSRAFGCERGPVHGILFWHKNDN</sequence>
<evidence type="ECO:0000259" key="11">
    <source>
        <dbReference type="Pfam" id="PF05649"/>
    </source>
</evidence>
<dbReference type="InterPro" id="IPR042089">
    <property type="entry name" value="Peptidase_M13_dom_2"/>
</dbReference>
<dbReference type="RefSeq" id="XP_005183345.2">
    <property type="nucleotide sequence ID" value="XM_005183288.3"/>
</dbReference>
<dbReference type="InterPro" id="IPR008753">
    <property type="entry name" value="Peptidase_M13_N"/>
</dbReference>
<dbReference type="Pfam" id="PF01431">
    <property type="entry name" value="Peptidase_M13"/>
    <property type="match status" value="1"/>
</dbReference>
<comment type="similarity">
    <text evidence="3">Belongs to the peptidase M13 family.</text>
</comment>
<proteinExistence type="inferred from homology"/>
<feature type="signal peptide" evidence="9">
    <location>
        <begin position="1"/>
        <end position="22"/>
    </location>
</feature>
<dbReference type="PANTHER" id="PTHR11733">
    <property type="entry name" value="ZINC METALLOPROTEASE FAMILY M13 NEPRILYSIN-RELATED"/>
    <property type="match status" value="1"/>
</dbReference>
<feature type="domain" description="Peptidase M13 N-terminal" evidence="11">
    <location>
        <begin position="65"/>
        <end position="416"/>
    </location>
</feature>
<evidence type="ECO:0000256" key="8">
    <source>
        <dbReference type="ARBA" id="ARBA00023049"/>
    </source>
</evidence>
<keyword evidence="7" id="KW-0862">Zinc</keyword>
<dbReference type="InterPro" id="IPR024079">
    <property type="entry name" value="MetalloPept_cat_dom_sf"/>
</dbReference>
<dbReference type="VEuPathDB" id="VectorBase:MDOMA2_016160"/>
<evidence type="ECO:0000256" key="5">
    <source>
        <dbReference type="ARBA" id="ARBA00022723"/>
    </source>
</evidence>
<dbReference type="InterPro" id="IPR018497">
    <property type="entry name" value="Peptidase_M13_C"/>
</dbReference>
<dbReference type="eggNOG" id="KOG3624">
    <property type="taxonomic scope" value="Eukaryota"/>
</dbReference>
<evidence type="ECO:0000256" key="7">
    <source>
        <dbReference type="ARBA" id="ARBA00022833"/>
    </source>
</evidence>